<name>A0ABR8GV57_9CYAN</name>
<dbReference type="RefSeq" id="WP_029631475.1">
    <property type="nucleotide sequence ID" value="NZ_JACJTA010000054.1"/>
</dbReference>
<sequence>MDREQALALANDAKDLSSQGLQLIQQGKYREGHSLIRRAVEAGRQCRQFLKQPKIERGLAMLEQMHQQ</sequence>
<dbReference type="Proteomes" id="UP000660380">
    <property type="component" value="Unassembled WGS sequence"/>
</dbReference>
<organism evidence="1 2">
    <name type="scientific">Scytonema hofmannii FACHB-248</name>
    <dbReference type="NCBI Taxonomy" id="1842502"/>
    <lineage>
        <taxon>Bacteria</taxon>
        <taxon>Bacillati</taxon>
        <taxon>Cyanobacteriota</taxon>
        <taxon>Cyanophyceae</taxon>
        <taxon>Nostocales</taxon>
        <taxon>Scytonemataceae</taxon>
        <taxon>Scytonema</taxon>
    </lineage>
</organism>
<evidence type="ECO:0008006" key="3">
    <source>
        <dbReference type="Google" id="ProtNLM"/>
    </source>
</evidence>
<dbReference type="EMBL" id="JACJTA010000054">
    <property type="protein sequence ID" value="MBD2607072.1"/>
    <property type="molecule type" value="Genomic_DNA"/>
</dbReference>
<keyword evidence="2" id="KW-1185">Reference proteome</keyword>
<gene>
    <name evidence="1" type="ORF">H6G81_21705</name>
</gene>
<reference evidence="1 2" key="1">
    <citation type="journal article" date="2020" name="ISME J.">
        <title>Comparative genomics reveals insights into cyanobacterial evolution and habitat adaptation.</title>
        <authorList>
            <person name="Chen M.Y."/>
            <person name="Teng W.K."/>
            <person name="Zhao L."/>
            <person name="Hu C.X."/>
            <person name="Zhou Y.K."/>
            <person name="Han B.P."/>
            <person name="Song L.R."/>
            <person name="Shu W.S."/>
        </authorList>
    </citation>
    <scope>NUCLEOTIDE SEQUENCE [LARGE SCALE GENOMIC DNA]</scope>
    <source>
        <strain evidence="1 2">FACHB-248</strain>
    </source>
</reference>
<evidence type="ECO:0000313" key="2">
    <source>
        <dbReference type="Proteomes" id="UP000660380"/>
    </source>
</evidence>
<proteinExistence type="predicted"/>
<evidence type="ECO:0000313" key="1">
    <source>
        <dbReference type="EMBL" id="MBD2607072.1"/>
    </source>
</evidence>
<comment type="caution">
    <text evidence="1">The sequence shown here is derived from an EMBL/GenBank/DDBJ whole genome shotgun (WGS) entry which is preliminary data.</text>
</comment>
<protein>
    <recommendedName>
        <fullName evidence="3">HEPN domain-containing protein</fullName>
    </recommendedName>
</protein>
<accession>A0ABR8GV57</accession>